<dbReference type="CDD" id="cd21444">
    <property type="entry name" value="SNARE_NTD_Tlg1p-like"/>
    <property type="match status" value="1"/>
</dbReference>
<evidence type="ECO:0000313" key="2">
    <source>
        <dbReference type="Proteomes" id="UP000788993"/>
    </source>
</evidence>
<dbReference type="Gene3D" id="1.20.58.90">
    <property type="match status" value="1"/>
</dbReference>
<dbReference type="Gene3D" id="1.20.5.110">
    <property type="match status" value="1"/>
</dbReference>
<evidence type="ECO:0008006" key="3">
    <source>
        <dbReference type="Google" id="ProtNLM"/>
    </source>
</evidence>
<dbReference type="EMBL" id="JAEUBD010001504">
    <property type="protein sequence ID" value="KAH3659666.1"/>
    <property type="molecule type" value="Genomic_DNA"/>
</dbReference>
<accession>A0A9P8NUV4</accession>
<comment type="caution">
    <text evidence="1">The sequence shown here is derived from an EMBL/GenBank/DDBJ whole genome shotgun (WGS) entry which is preliminary data.</text>
</comment>
<reference evidence="1" key="2">
    <citation type="submission" date="2021-01" db="EMBL/GenBank/DDBJ databases">
        <authorList>
            <person name="Schikora-Tamarit M.A."/>
        </authorList>
    </citation>
    <scope>NUCLEOTIDE SEQUENCE</scope>
    <source>
        <strain evidence="1">NCAIM Y.01608</strain>
    </source>
</reference>
<dbReference type="GO" id="GO:0016020">
    <property type="term" value="C:membrane"/>
    <property type="evidence" value="ECO:0007669"/>
    <property type="project" value="InterPro"/>
</dbReference>
<proteinExistence type="predicted"/>
<sequence>MDPFYDVYNDGIVQLERLRSTSPNSLDFNNIKTELIETIGDLTNALEVIQRSKNRAKTGNGNDTFAHIDAAELHSREAKLQDLKSQLSDVLKSVNLPGHYSDNPFEDPPQIDQQYTQQLLQEQDDIISKDLTKSIQNLHQQALTIGNELDYHQELLEDVEQDIDRLNFKMVNHGIKRINRFLETNERGGNCCSHVEWLLLTPHQVLKSRVRQQSVSELSKWEWVQLFHLDEGSLLVSQILSSLVESSVNLAAAQNNSLDTGLIIYALAKLHVLNYPLEVRITCEFFNTRSGQWVSQQTLGEKQNQWFSELTVHLSPQNVEQRRWRRWVRNLHVAVLVLSLELLWGREVARILITKLQVSLESSRRMLRSLSIVTVGQREDNTGSLFPLGLTSSNELVNNDLCSVGKITELSLPNNKCVWRSQGVSVFESHHTVLRKRRVADHKVSLVFVEVFQWNVGLLVLLVVQNSVSLRESTSFHILSRHTNVVSFHSQRTKGQRFTSGPVDTLAALNGLESVSQNSFEVSMQVEVFWNG</sequence>
<dbReference type="InterPro" id="IPR048036">
    <property type="entry name" value="Tlg1p-like_N"/>
</dbReference>
<dbReference type="AlphaFoldDB" id="A0A9P8NUV4"/>
<dbReference type="GO" id="GO:0016192">
    <property type="term" value="P:vesicle-mediated transport"/>
    <property type="evidence" value="ECO:0007669"/>
    <property type="project" value="InterPro"/>
</dbReference>
<dbReference type="SUPFAM" id="SSF47661">
    <property type="entry name" value="t-snare proteins"/>
    <property type="match status" value="1"/>
</dbReference>
<dbReference type="SUPFAM" id="SSF58038">
    <property type="entry name" value="SNARE fusion complex"/>
    <property type="match status" value="1"/>
</dbReference>
<gene>
    <name evidence="1" type="ORF">OGATHE_005711</name>
</gene>
<organism evidence="1 2">
    <name type="scientific">Ogataea polymorpha</name>
    <dbReference type="NCBI Taxonomy" id="460523"/>
    <lineage>
        <taxon>Eukaryota</taxon>
        <taxon>Fungi</taxon>
        <taxon>Dikarya</taxon>
        <taxon>Ascomycota</taxon>
        <taxon>Saccharomycotina</taxon>
        <taxon>Pichiomycetes</taxon>
        <taxon>Pichiales</taxon>
        <taxon>Pichiaceae</taxon>
        <taxon>Ogataea</taxon>
    </lineage>
</organism>
<dbReference type="InterPro" id="IPR010989">
    <property type="entry name" value="SNARE"/>
</dbReference>
<keyword evidence="2" id="KW-1185">Reference proteome</keyword>
<dbReference type="Proteomes" id="UP000788993">
    <property type="component" value="Unassembled WGS sequence"/>
</dbReference>
<name>A0A9P8NUV4_9ASCO</name>
<reference evidence="1" key="1">
    <citation type="journal article" date="2021" name="Open Biol.">
        <title>Shared evolutionary footprints suggest mitochondrial oxidative damage underlies multiple complex I losses in fungi.</title>
        <authorList>
            <person name="Schikora-Tamarit M.A."/>
            <person name="Marcet-Houben M."/>
            <person name="Nosek J."/>
            <person name="Gabaldon T."/>
        </authorList>
    </citation>
    <scope>NUCLEOTIDE SEQUENCE</scope>
    <source>
        <strain evidence="1">NCAIM Y.01608</strain>
    </source>
</reference>
<protein>
    <recommendedName>
        <fullName evidence="3">t-SNARE coiled-coil homology domain-containing protein</fullName>
    </recommendedName>
</protein>
<evidence type="ECO:0000313" key="1">
    <source>
        <dbReference type="EMBL" id="KAH3659666.1"/>
    </source>
</evidence>